<proteinExistence type="predicted"/>
<evidence type="ECO:0000313" key="3">
    <source>
        <dbReference type="Proteomes" id="UP000194236"/>
    </source>
</evidence>
<reference evidence="2 3" key="1">
    <citation type="submission" date="2017-03" db="EMBL/GenBank/DDBJ databases">
        <title>Genome Survey of Euroglyphus maynei.</title>
        <authorList>
            <person name="Arlian L.G."/>
            <person name="Morgan M.S."/>
            <person name="Rider S.D."/>
        </authorList>
    </citation>
    <scope>NUCLEOTIDE SEQUENCE [LARGE SCALE GENOMIC DNA]</scope>
    <source>
        <strain evidence="2">Arlian Lab</strain>
        <tissue evidence="2">Whole body</tissue>
    </source>
</reference>
<dbReference type="AlphaFoldDB" id="A0A1Y3AP40"/>
<feature type="region of interest" description="Disordered" evidence="1">
    <location>
        <begin position="35"/>
        <end position="57"/>
    </location>
</feature>
<accession>A0A1Y3AP40</accession>
<keyword evidence="3" id="KW-1185">Reference proteome</keyword>
<evidence type="ECO:0000313" key="2">
    <source>
        <dbReference type="EMBL" id="OTF69678.1"/>
    </source>
</evidence>
<name>A0A1Y3AP40_EURMA</name>
<evidence type="ECO:0000256" key="1">
    <source>
        <dbReference type="SAM" id="MobiDB-lite"/>
    </source>
</evidence>
<dbReference type="OrthoDB" id="10438984at2759"/>
<comment type="caution">
    <text evidence="2">The sequence shown here is derived from an EMBL/GenBank/DDBJ whole genome shotgun (WGS) entry which is preliminary data.</text>
</comment>
<gene>
    <name evidence="2" type="ORF">BLA29_012679</name>
</gene>
<protein>
    <submittedName>
        <fullName evidence="2">Uncharacterized protein</fullName>
    </submittedName>
</protein>
<organism evidence="2 3">
    <name type="scientific">Euroglyphus maynei</name>
    <name type="common">Mayne's house dust mite</name>
    <dbReference type="NCBI Taxonomy" id="6958"/>
    <lineage>
        <taxon>Eukaryota</taxon>
        <taxon>Metazoa</taxon>
        <taxon>Ecdysozoa</taxon>
        <taxon>Arthropoda</taxon>
        <taxon>Chelicerata</taxon>
        <taxon>Arachnida</taxon>
        <taxon>Acari</taxon>
        <taxon>Acariformes</taxon>
        <taxon>Sarcoptiformes</taxon>
        <taxon>Astigmata</taxon>
        <taxon>Psoroptidia</taxon>
        <taxon>Analgoidea</taxon>
        <taxon>Pyroglyphidae</taxon>
        <taxon>Pyroglyphinae</taxon>
        <taxon>Euroglyphus</taxon>
    </lineage>
</organism>
<sequence>MVRVPTIVFRKKKTLVTRPVALPLCQGCSNGQVQVQNSPRPAAVSSYPSPVKSGKSQTYTSNVIFPESYDQYGNDDYSP</sequence>
<dbReference type="Proteomes" id="UP000194236">
    <property type="component" value="Unassembled WGS sequence"/>
</dbReference>
<dbReference type="EMBL" id="MUJZ01069314">
    <property type="protein sequence ID" value="OTF69678.1"/>
    <property type="molecule type" value="Genomic_DNA"/>
</dbReference>